<dbReference type="InterPro" id="IPR002104">
    <property type="entry name" value="Integrase_catalytic"/>
</dbReference>
<dbReference type="GO" id="GO:0006310">
    <property type="term" value="P:DNA recombination"/>
    <property type="evidence" value="ECO:0007669"/>
    <property type="project" value="UniProtKB-KW"/>
</dbReference>
<dbReference type="RefSeq" id="WP_160144624.1">
    <property type="nucleotide sequence ID" value="NZ_UXAW01000081.1"/>
</dbReference>
<dbReference type="InterPro" id="IPR013762">
    <property type="entry name" value="Integrase-like_cat_sf"/>
</dbReference>
<protein>
    <submittedName>
        <fullName evidence="3">Tyrosine recombinase</fullName>
    </submittedName>
</protein>
<gene>
    <name evidence="3" type="ORF">XINFAN_02681</name>
</gene>
<keyword evidence="4" id="KW-1185">Reference proteome</keyword>
<dbReference type="AlphaFoldDB" id="A0A3P5X852"/>
<keyword evidence="1" id="KW-0233">DNA recombination</keyword>
<dbReference type="GO" id="GO:0015074">
    <property type="term" value="P:DNA integration"/>
    <property type="evidence" value="ECO:0007669"/>
    <property type="project" value="InterPro"/>
</dbReference>
<dbReference type="Pfam" id="PF00589">
    <property type="entry name" value="Phage_integrase"/>
    <property type="match status" value="1"/>
</dbReference>
<organism evidence="3 4">
    <name type="scientific">Pseudogemmobacter humi</name>
    <dbReference type="NCBI Taxonomy" id="2483812"/>
    <lineage>
        <taxon>Bacteria</taxon>
        <taxon>Pseudomonadati</taxon>
        <taxon>Pseudomonadota</taxon>
        <taxon>Alphaproteobacteria</taxon>
        <taxon>Rhodobacterales</taxon>
        <taxon>Paracoccaceae</taxon>
        <taxon>Pseudogemmobacter</taxon>
    </lineage>
</organism>
<evidence type="ECO:0000313" key="4">
    <source>
        <dbReference type="Proteomes" id="UP000277498"/>
    </source>
</evidence>
<dbReference type="InterPro" id="IPR011010">
    <property type="entry name" value="DNA_brk_join_enz"/>
</dbReference>
<evidence type="ECO:0000313" key="3">
    <source>
        <dbReference type="EMBL" id="VDC30772.1"/>
    </source>
</evidence>
<reference evidence="3 4" key="1">
    <citation type="submission" date="2018-11" db="EMBL/GenBank/DDBJ databases">
        <authorList>
            <person name="Criscuolo A."/>
        </authorList>
    </citation>
    <scope>NUCLEOTIDE SEQUENCE [LARGE SCALE GENOMIC DNA]</scope>
    <source>
        <strain evidence="3">ACIP111625</strain>
    </source>
</reference>
<proteinExistence type="predicted"/>
<dbReference type="GO" id="GO:0003677">
    <property type="term" value="F:DNA binding"/>
    <property type="evidence" value="ECO:0007669"/>
    <property type="project" value="InterPro"/>
</dbReference>
<dbReference type="EMBL" id="UXAW01000081">
    <property type="protein sequence ID" value="VDC30772.1"/>
    <property type="molecule type" value="Genomic_DNA"/>
</dbReference>
<evidence type="ECO:0000259" key="2">
    <source>
        <dbReference type="PROSITE" id="PS51898"/>
    </source>
</evidence>
<accession>A0A3P5X852</accession>
<sequence>MISTKKSQELVDLNIPIQSDFRAVLEGIKHNHESLIITQLGEARSEKSFTNGIIEAAKEAALSPHRSPHGLRKAACRRLAEAGCTALEIMSITGHSNIKEIETYCAAVNEKRLA</sequence>
<dbReference type="OrthoDB" id="7510934at2"/>
<name>A0A3P5X852_9RHOB</name>
<dbReference type="PROSITE" id="PS51898">
    <property type="entry name" value="TYR_RECOMBINASE"/>
    <property type="match status" value="1"/>
</dbReference>
<dbReference type="Proteomes" id="UP000277498">
    <property type="component" value="Unassembled WGS sequence"/>
</dbReference>
<dbReference type="SUPFAM" id="SSF56349">
    <property type="entry name" value="DNA breaking-rejoining enzymes"/>
    <property type="match status" value="1"/>
</dbReference>
<dbReference type="Gene3D" id="1.10.443.10">
    <property type="entry name" value="Intergrase catalytic core"/>
    <property type="match status" value="1"/>
</dbReference>
<evidence type="ECO:0000256" key="1">
    <source>
        <dbReference type="ARBA" id="ARBA00023172"/>
    </source>
</evidence>
<feature type="domain" description="Tyr recombinase" evidence="2">
    <location>
        <begin position="1"/>
        <end position="114"/>
    </location>
</feature>